<evidence type="ECO:0000259" key="2">
    <source>
        <dbReference type="Pfam" id="PF00013"/>
    </source>
</evidence>
<organism evidence="3">
    <name type="scientific">Brassica napus</name>
    <name type="common">Rape</name>
    <dbReference type="NCBI Taxonomy" id="3708"/>
    <lineage>
        <taxon>Eukaryota</taxon>
        <taxon>Viridiplantae</taxon>
        <taxon>Streptophyta</taxon>
        <taxon>Embryophyta</taxon>
        <taxon>Tracheophyta</taxon>
        <taxon>Spermatophyta</taxon>
        <taxon>Magnoliopsida</taxon>
        <taxon>eudicotyledons</taxon>
        <taxon>Gunneridae</taxon>
        <taxon>Pentapetalae</taxon>
        <taxon>rosids</taxon>
        <taxon>malvids</taxon>
        <taxon>Brassicales</taxon>
        <taxon>Brassicaceae</taxon>
        <taxon>Brassiceae</taxon>
        <taxon>Brassica</taxon>
    </lineage>
</organism>
<dbReference type="GO" id="GO:0003723">
    <property type="term" value="F:RNA binding"/>
    <property type="evidence" value="ECO:0007669"/>
    <property type="project" value="UniProtKB-UniRule"/>
</dbReference>
<dbReference type="InterPro" id="IPR004088">
    <property type="entry name" value="KH_dom_type_1"/>
</dbReference>
<dbReference type="Pfam" id="PF00013">
    <property type="entry name" value="KH_1"/>
    <property type="match status" value="1"/>
</dbReference>
<protein>
    <submittedName>
        <fullName evidence="3">(rape) hypothetical protein</fullName>
    </submittedName>
</protein>
<dbReference type="PROSITE" id="PS50084">
    <property type="entry name" value="KH_TYPE_1"/>
    <property type="match status" value="1"/>
</dbReference>
<dbReference type="AlphaFoldDB" id="A0A816QL96"/>
<evidence type="ECO:0000256" key="1">
    <source>
        <dbReference type="PROSITE-ProRule" id="PRU00117"/>
    </source>
</evidence>
<proteinExistence type="predicted"/>
<dbReference type="SUPFAM" id="SSF54791">
    <property type="entry name" value="Eukaryotic type KH-domain (KH-domain type I)"/>
    <property type="match status" value="1"/>
</dbReference>
<dbReference type="Gene3D" id="3.30.1370.10">
    <property type="entry name" value="K Homology domain, type 1"/>
    <property type="match status" value="1"/>
</dbReference>
<name>A0A816QL96_BRANA</name>
<feature type="domain" description="K Homology" evidence="2">
    <location>
        <begin position="31"/>
        <end position="65"/>
    </location>
</feature>
<keyword evidence="1" id="KW-0694">RNA-binding</keyword>
<reference evidence="3" key="1">
    <citation type="submission" date="2021-01" db="EMBL/GenBank/DDBJ databases">
        <authorList>
            <consortium name="Genoscope - CEA"/>
            <person name="William W."/>
        </authorList>
    </citation>
    <scope>NUCLEOTIDE SEQUENCE</scope>
</reference>
<dbReference type="Proteomes" id="UP001295469">
    <property type="component" value="Chromosome C06"/>
</dbReference>
<gene>
    <name evidence="3" type="ORF">DARMORV10_C06P36190.1</name>
</gene>
<evidence type="ECO:0000313" key="3">
    <source>
        <dbReference type="EMBL" id="CAF2061815.1"/>
    </source>
</evidence>
<sequence>MDSVVRVFRRESELPDNNDNVQNAGSAFSSVRLLVTSTQAMHLIGKHGSLIKSIMENFGASVPILLEGGSFKDCERSGCCTPKDICS</sequence>
<dbReference type="InterPro" id="IPR036612">
    <property type="entry name" value="KH_dom_type_1_sf"/>
</dbReference>
<accession>A0A816QL96</accession>
<dbReference type="EMBL" id="HG994370">
    <property type="protein sequence ID" value="CAF2061815.1"/>
    <property type="molecule type" value="Genomic_DNA"/>
</dbReference>